<dbReference type="PANTHER" id="PTHR34631">
    <property type="match status" value="1"/>
</dbReference>
<name>K0I981_NITGG</name>
<dbReference type="BioCyc" id="CNIT1237085:G1324-942-MONOMER"/>
<dbReference type="GO" id="GO:0003677">
    <property type="term" value="F:DNA binding"/>
    <property type="evidence" value="ECO:0007669"/>
    <property type="project" value="InterPro"/>
</dbReference>
<dbReference type="KEGG" id="nga:Ngar_c09440"/>
<keyword evidence="3" id="KW-1185">Reference proteome</keyword>
<dbReference type="InParanoid" id="K0I981"/>
<dbReference type="GO" id="GO:0004803">
    <property type="term" value="F:transposase activity"/>
    <property type="evidence" value="ECO:0007669"/>
    <property type="project" value="InterPro"/>
</dbReference>
<dbReference type="HOGENOM" id="CLU_1656926_0_0_2"/>
<feature type="domain" description="Transposase IS4-like" evidence="1">
    <location>
        <begin position="4"/>
        <end position="153"/>
    </location>
</feature>
<dbReference type="STRING" id="1237085.Ngar_c09440"/>
<dbReference type="InterPro" id="IPR053520">
    <property type="entry name" value="Transposase_Tn903"/>
</dbReference>
<evidence type="ECO:0000259" key="1">
    <source>
        <dbReference type="Pfam" id="PF01609"/>
    </source>
</evidence>
<dbReference type="InterPro" id="IPR053172">
    <property type="entry name" value="Tn903_transposase"/>
</dbReference>
<dbReference type="AlphaFoldDB" id="K0I981"/>
<evidence type="ECO:0000313" key="2">
    <source>
        <dbReference type="EMBL" id="AFU57886.1"/>
    </source>
</evidence>
<gene>
    <name evidence="2" type="ordered locus">Ngar_c09440</name>
</gene>
<protein>
    <submittedName>
        <fullName evidence="2">Putative transposase, IS4 family</fullName>
    </submittedName>
</protein>
<dbReference type="Pfam" id="PF01609">
    <property type="entry name" value="DDE_Tnp_1"/>
    <property type="match status" value="1"/>
</dbReference>
<accession>K0I981</accession>
<reference evidence="2 3" key="1">
    <citation type="journal article" date="2012" name="Environ. Microbiol.">
        <title>The genome of the ammonia-oxidizing Candidatus Nitrososphaera gargensis: insights into metabolic versatility and environmental adaptations.</title>
        <authorList>
            <person name="Spang A."/>
            <person name="Poehlein A."/>
            <person name="Offre P."/>
            <person name="Zumbragel S."/>
            <person name="Haider S."/>
            <person name="Rychlik N."/>
            <person name="Nowka B."/>
            <person name="Schmeisser C."/>
            <person name="Lebedeva E.V."/>
            <person name="Rattei T."/>
            <person name="Bohm C."/>
            <person name="Schmid M."/>
            <person name="Galushko A."/>
            <person name="Hatzenpichler R."/>
            <person name="Weinmaier T."/>
            <person name="Daniel R."/>
            <person name="Schleper C."/>
            <person name="Spieck E."/>
            <person name="Streit W."/>
            <person name="Wagner M."/>
        </authorList>
    </citation>
    <scope>NUCLEOTIDE SEQUENCE [LARGE SCALE GENOMIC DNA]</scope>
    <source>
        <strain evidence="3">Ga9.2</strain>
    </source>
</reference>
<organism evidence="2 3">
    <name type="scientific">Nitrososphaera gargensis (strain Ga9.2)</name>
    <dbReference type="NCBI Taxonomy" id="1237085"/>
    <lineage>
        <taxon>Archaea</taxon>
        <taxon>Nitrososphaerota</taxon>
        <taxon>Nitrososphaeria</taxon>
        <taxon>Nitrososphaerales</taxon>
        <taxon>Nitrososphaeraceae</taxon>
        <taxon>Nitrososphaera</taxon>
    </lineage>
</organism>
<dbReference type="InterPro" id="IPR002559">
    <property type="entry name" value="Transposase_11"/>
</dbReference>
<sequence>MKRGYLKIHVAVDIRKKKVVSLEVTSEEVHDGKVMKKLVKGASENNGIKRVLADGAYDSKKNFRYLARKGIEAAIKVRKNSSGKAMGCYPRKLVVLQQLSDFDKWKSSVSYGQRWMAESVFSAIKRMFGEYVMARNYQNMVKEMFLKVSLYNMFAGMKL</sequence>
<dbReference type="NCBIfam" id="NF033579">
    <property type="entry name" value="transpos_IS5_2"/>
    <property type="match status" value="1"/>
</dbReference>
<proteinExistence type="predicted"/>
<dbReference type="Proteomes" id="UP000008037">
    <property type="component" value="Chromosome"/>
</dbReference>
<dbReference type="GO" id="GO:0006313">
    <property type="term" value="P:DNA transposition"/>
    <property type="evidence" value="ECO:0007669"/>
    <property type="project" value="InterPro"/>
</dbReference>
<dbReference type="PANTHER" id="PTHR34631:SF3">
    <property type="entry name" value="ISSOD12 TRANSPOSASE TNPA_ISSOD12"/>
    <property type="match status" value="1"/>
</dbReference>
<dbReference type="EMBL" id="CP002408">
    <property type="protein sequence ID" value="AFU57886.1"/>
    <property type="molecule type" value="Genomic_DNA"/>
</dbReference>
<evidence type="ECO:0000313" key="3">
    <source>
        <dbReference type="Proteomes" id="UP000008037"/>
    </source>
</evidence>